<name>A0A378VWR9_NEIGO</name>
<sequence length="81" mass="8616">MVGSVRLGAQQARQSMPPEAYAELLKAKPANGKPAYVRLTGLPAPVIVEVQAVTPPEDIAAQLPPANRLWRNSSLPILSTC</sequence>
<accession>A0A378VWR9</accession>
<evidence type="ECO:0000313" key="1">
    <source>
        <dbReference type="EMBL" id="SUA21704.1"/>
    </source>
</evidence>
<proteinExistence type="predicted"/>
<gene>
    <name evidence="1" type="ORF">NCTC11421_01610</name>
</gene>
<dbReference type="EMBL" id="UGRI01000001">
    <property type="protein sequence ID" value="SUA21704.1"/>
    <property type="molecule type" value="Genomic_DNA"/>
</dbReference>
<keyword evidence="1" id="KW-0413">Isomerase</keyword>
<dbReference type="AlphaFoldDB" id="A0A378VWR9"/>
<dbReference type="GO" id="GO:0016853">
    <property type="term" value="F:isomerase activity"/>
    <property type="evidence" value="ECO:0007669"/>
    <property type="project" value="UniProtKB-KW"/>
</dbReference>
<organism evidence="1">
    <name type="scientific">Neisseria gonorrhoeae</name>
    <dbReference type="NCBI Taxonomy" id="485"/>
    <lineage>
        <taxon>Bacteria</taxon>
        <taxon>Pseudomonadati</taxon>
        <taxon>Pseudomonadota</taxon>
        <taxon>Betaproteobacteria</taxon>
        <taxon>Neisseriales</taxon>
        <taxon>Neisseriaceae</taxon>
        <taxon>Neisseria</taxon>
    </lineage>
</organism>
<reference evidence="1" key="1">
    <citation type="submission" date="2018-06" db="EMBL/GenBank/DDBJ databases">
        <authorList>
            <consortium name="Pathogen Informatics"/>
            <person name="Doyle S."/>
        </authorList>
    </citation>
    <scope>NUCLEOTIDE SEQUENCE [LARGE SCALE GENOMIC DNA]</scope>
    <source>
        <strain evidence="1">NCTC11421</strain>
    </source>
</reference>
<protein>
    <submittedName>
        <fullName evidence="1">Peptidyl-prolyl cis-trans isomerase</fullName>
    </submittedName>
</protein>